<feature type="region of interest" description="Disordered" evidence="1">
    <location>
        <begin position="370"/>
        <end position="392"/>
    </location>
</feature>
<evidence type="ECO:0008006" key="4">
    <source>
        <dbReference type="Google" id="ProtNLM"/>
    </source>
</evidence>
<dbReference type="Proteomes" id="UP000309340">
    <property type="component" value="Unassembled WGS sequence"/>
</dbReference>
<feature type="region of interest" description="Disordered" evidence="1">
    <location>
        <begin position="1"/>
        <end position="192"/>
    </location>
</feature>
<accession>A0A4U0Y0F6</accession>
<evidence type="ECO:0000313" key="3">
    <source>
        <dbReference type="Proteomes" id="UP000309340"/>
    </source>
</evidence>
<organism evidence="2 3">
    <name type="scientific">Friedmanniomyces simplex</name>
    <dbReference type="NCBI Taxonomy" id="329884"/>
    <lineage>
        <taxon>Eukaryota</taxon>
        <taxon>Fungi</taxon>
        <taxon>Dikarya</taxon>
        <taxon>Ascomycota</taxon>
        <taxon>Pezizomycotina</taxon>
        <taxon>Dothideomycetes</taxon>
        <taxon>Dothideomycetidae</taxon>
        <taxon>Mycosphaerellales</taxon>
        <taxon>Teratosphaeriaceae</taxon>
        <taxon>Friedmanniomyces</taxon>
    </lineage>
</organism>
<protein>
    <recommendedName>
        <fullName evidence="4">Pal1 cell morphology protein</fullName>
    </recommendedName>
</protein>
<dbReference type="InterPro" id="IPR013226">
    <property type="entry name" value="Pal1"/>
</dbReference>
<feature type="compositionally biased region" description="Basic and acidic residues" evidence="1">
    <location>
        <begin position="327"/>
        <end position="343"/>
    </location>
</feature>
<dbReference type="EMBL" id="NAJQ01000002">
    <property type="protein sequence ID" value="TKA83824.1"/>
    <property type="molecule type" value="Genomic_DNA"/>
</dbReference>
<dbReference type="Pfam" id="PF08316">
    <property type="entry name" value="Pal1"/>
    <property type="match status" value="1"/>
</dbReference>
<feature type="region of interest" description="Disordered" evidence="1">
    <location>
        <begin position="327"/>
        <end position="350"/>
    </location>
</feature>
<feature type="compositionally biased region" description="Basic and acidic residues" evidence="1">
    <location>
        <begin position="138"/>
        <end position="157"/>
    </location>
</feature>
<reference evidence="2 3" key="1">
    <citation type="submission" date="2017-03" db="EMBL/GenBank/DDBJ databases">
        <title>Genomes of endolithic fungi from Antarctica.</title>
        <authorList>
            <person name="Coleine C."/>
            <person name="Masonjones S."/>
            <person name="Stajich J.E."/>
        </authorList>
    </citation>
    <scope>NUCLEOTIDE SEQUENCE [LARGE SCALE GENOMIC DNA]</scope>
    <source>
        <strain evidence="2 3">CCFEE 5184</strain>
    </source>
</reference>
<comment type="caution">
    <text evidence="2">The sequence shown here is derived from an EMBL/GenBank/DDBJ whole genome shotgun (WGS) entry which is preliminary data.</text>
</comment>
<feature type="compositionally biased region" description="Basic and acidic residues" evidence="1">
    <location>
        <begin position="268"/>
        <end position="295"/>
    </location>
</feature>
<feature type="compositionally biased region" description="Basic residues" evidence="1">
    <location>
        <begin position="383"/>
        <end position="392"/>
    </location>
</feature>
<dbReference type="PANTHER" id="PTHR28307">
    <property type="entry name" value="PROTEIN PAL1"/>
    <property type="match status" value="1"/>
</dbReference>
<dbReference type="GO" id="GO:0005737">
    <property type="term" value="C:cytoplasm"/>
    <property type="evidence" value="ECO:0007669"/>
    <property type="project" value="TreeGrafter"/>
</dbReference>
<feature type="compositionally biased region" description="Basic residues" evidence="1">
    <location>
        <begin position="158"/>
        <end position="173"/>
    </location>
</feature>
<keyword evidence="3" id="KW-1185">Reference proteome</keyword>
<sequence>MAAANSKEAQAHLIDPLNAPEPSSETGPGTHFRSTFGPAPGSTPTPSTTSPRGSLSSNNPFRDNASPTAGSSSKKAVQISERETTGREEFPKYRAEAFGDYNTAPRSSSGGKGPPAYDDATAGASSSGNGRGRRRTSSLKERFPGDESHKPLDVIRRDSKKAHRSPHLNKRHLPGPDVIDRLDPALGGRAYHHEGPYDAAALAKNTKNDKYSPVAALQTTNEEALKATPRENIKDAVNRHKPLDGVAFVPPGVPDQFGRTYEYEEGTDMAREPGDDAGYKRWPDREYDDEDHKGQSEPTFSLDRALQAHKIDDDGIEMEDRAHLNKDYHRAERNGTLDTRDPVEIAGNDGKYAELEQANVAKDVDADMKRGGSLRGLKNRIGSLRHRKHGDE</sequence>
<feature type="compositionally biased region" description="Low complexity" evidence="1">
    <location>
        <begin position="34"/>
        <end position="57"/>
    </location>
</feature>
<evidence type="ECO:0000256" key="1">
    <source>
        <dbReference type="SAM" id="MobiDB-lite"/>
    </source>
</evidence>
<feature type="region of interest" description="Disordered" evidence="1">
    <location>
        <begin position="243"/>
        <end position="303"/>
    </location>
</feature>
<proteinExistence type="predicted"/>
<feature type="compositionally biased region" description="Polar residues" evidence="1">
    <location>
        <begin position="58"/>
        <end position="75"/>
    </location>
</feature>
<dbReference type="AlphaFoldDB" id="A0A4U0Y0F6"/>
<evidence type="ECO:0000313" key="2">
    <source>
        <dbReference type="EMBL" id="TKA83824.1"/>
    </source>
</evidence>
<feature type="compositionally biased region" description="Basic and acidic residues" evidence="1">
    <location>
        <begin position="80"/>
        <end position="97"/>
    </location>
</feature>
<gene>
    <name evidence="2" type="ORF">B0A55_00157</name>
</gene>
<dbReference type="OrthoDB" id="5389892at2759"/>
<name>A0A4U0Y0F6_9PEZI</name>
<dbReference type="PANTHER" id="PTHR28307:SF1">
    <property type="entry name" value="PAL1 CELL MORPHOLOGY PROTEIN"/>
    <property type="match status" value="1"/>
</dbReference>